<dbReference type="AlphaFoldDB" id="A0A316VXI5"/>
<evidence type="ECO:0000256" key="1">
    <source>
        <dbReference type="ARBA" id="ARBA00004141"/>
    </source>
</evidence>
<reference evidence="14 15" key="1">
    <citation type="journal article" date="2018" name="Mol. Biol. Evol.">
        <title>Broad Genomic Sampling Reveals a Smut Pathogenic Ancestry of the Fungal Clade Ustilaginomycotina.</title>
        <authorList>
            <person name="Kijpornyongpan T."/>
            <person name="Mondo S.J."/>
            <person name="Barry K."/>
            <person name="Sandor L."/>
            <person name="Lee J."/>
            <person name="Lipzen A."/>
            <person name="Pangilinan J."/>
            <person name="LaButti K."/>
            <person name="Hainaut M."/>
            <person name="Henrissat B."/>
            <person name="Grigoriev I.V."/>
            <person name="Spatafora J.W."/>
            <person name="Aime M.C."/>
        </authorList>
    </citation>
    <scope>NUCLEOTIDE SEQUENCE [LARGE SCALE GENOMIC DNA]</scope>
    <source>
        <strain evidence="14 15">MCA 4658</strain>
    </source>
</reference>
<feature type="transmembrane region" description="Helical" evidence="10">
    <location>
        <begin position="38"/>
        <end position="65"/>
    </location>
</feature>
<accession>A0A316VXI5</accession>
<evidence type="ECO:0000256" key="8">
    <source>
        <dbReference type="ARBA" id="ARBA00023136"/>
    </source>
</evidence>
<dbReference type="Proteomes" id="UP000245783">
    <property type="component" value="Unassembled WGS sequence"/>
</dbReference>
<name>A0A316VXI5_9BASI</name>
<evidence type="ECO:0000256" key="10">
    <source>
        <dbReference type="SAM" id="Phobius"/>
    </source>
</evidence>
<dbReference type="InterPro" id="IPR013130">
    <property type="entry name" value="Fe3_Rdtase_TM_dom"/>
</dbReference>
<keyword evidence="5 10" id="KW-1133">Transmembrane helix</keyword>
<dbReference type="Pfam" id="PF08022">
    <property type="entry name" value="FAD_binding_8"/>
    <property type="match status" value="1"/>
</dbReference>
<dbReference type="GO" id="GO:0000293">
    <property type="term" value="F:ferric-chelate reductase activity"/>
    <property type="evidence" value="ECO:0007669"/>
    <property type="project" value="UniProtKB-ARBA"/>
</dbReference>
<dbReference type="Pfam" id="PF01794">
    <property type="entry name" value="Ferric_reduct"/>
    <property type="match status" value="1"/>
</dbReference>
<feature type="region of interest" description="Disordered" evidence="9">
    <location>
        <begin position="566"/>
        <end position="608"/>
    </location>
</feature>
<dbReference type="Pfam" id="PF08030">
    <property type="entry name" value="NAD_binding_6"/>
    <property type="match status" value="1"/>
</dbReference>
<evidence type="ECO:0000313" key="15">
    <source>
        <dbReference type="Proteomes" id="UP000245783"/>
    </source>
</evidence>
<dbReference type="InParanoid" id="A0A316VXI5"/>
<keyword evidence="7" id="KW-0406">Ion transport</keyword>
<keyword evidence="6" id="KW-0560">Oxidoreductase</keyword>
<feature type="transmembrane region" description="Helical" evidence="10">
    <location>
        <begin position="209"/>
        <end position="228"/>
    </location>
</feature>
<keyword evidence="8 10" id="KW-0472">Membrane</keyword>
<evidence type="ECO:0000259" key="13">
    <source>
        <dbReference type="Pfam" id="PF08030"/>
    </source>
</evidence>
<dbReference type="SFLD" id="SFLDG01168">
    <property type="entry name" value="Ferric_reductase_subgroup_(FRE"/>
    <property type="match status" value="1"/>
</dbReference>
<evidence type="ECO:0000256" key="2">
    <source>
        <dbReference type="ARBA" id="ARBA00022448"/>
    </source>
</evidence>
<gene>
    <name evidence="14" type="ORF">IE81DRAFT_348591</name>
</gene>
<keyword evidence="4" id="KW-0249">Electron transport</keyword>
<dbReference type="RefSeq" id="XP_025368303.1">
    <property type="nucleotide sequence ID" value="XM_025516278.1"/>
</dbReference>
<dbReference type="InterPro" id="IPR039261">
    <property type="entry name" value="FNR_nucleotide-bd"/>
</dbReference>
<dbReference type="GO" id="GO:0005886">
    <property type="term" value="C:plasma membrane"/>
    <property type="evidence" value="ECO:0007669"/>
    <property type="project" value="TreeGrafter"/>
</dbReference>
<dbReference type="InterPro" id="IPR051410">
    <property type="entry name" value="Ferric/Cupric_Reductase"/>
</dbReference>
<feature type="domain" description="Ferric reductase NAD binding" evidence="13">
    <location>
        <begin position="468"/>
        <end position="671"/>
    </location>
</feature>
<evidence type="ECO:0000256" key="5">
    <source>
        <dbReference type="ARBA" id="ARBA00022989"/>
    </source>
</evidence>
<dbReference type="OrthoDB" id="3343003at2759"/>
<feature type="compositionally biased region" description="Basic and acidic residues" evidence="9">
    <location>
        <begin position="566"/>
        <end position="576"/>
    </location>
</feature>
<evidence type="ECO:0000256" key="4">
    <source>
        <dbReference type="ARBA" id="ARBA00022982"/>
    </source>
</evidence>
<dbReference type="PANTHER" id="PTHR32361">
    <property type="entry name" value="FERRIC/CUPRIC REDUCTASE TRANSMEMBRANE COMPONENT"/>
    <property type="match status" value="1"/>
</dbReference>
<evidence type="ECO:0000313" key="14">
    <source>
        <dbReference type="EMBL" id="PWN41143.1"/>
    </source>
</evidence>
<dbReference type="GO" id="GO:0006826">
    <property type="term" value="P:iron ion transport"/>
    <property type="evidence" value="ECO:0007669"/>
    <property type="project" value="TreeGrafter"/>
</dbReference>
<evidence type="ECO:0008006" key="16">
    <source>
        <dbReference type="Google" id="ProtNLM"/>
    </source>
</evidence>
<dbReference type="SFLD" id="SFLDS00052">
    <property type="entry name" value="Ferric_Reductase_Domain"/>
    <property type="match status" value="1"/>
</dbReference>
<evidence type="ECO:0000259" key="12">
    <source>
        <dbReference type="Pfam" id="PF08022"/>
    </source>
</evidence>
<feature type="compositionally biased region" description="Basic and acidic residues" evidence="9">
    <location>
        <begin position="584"/>
        <end position="601"/>
    </location>
</feature>
<dbReference type="EMBL" id="KZ819398">
    <property type="protein sequence ID" value="PWN41143.1"/>
    <property type="molecule type" value="Genomic_DNA"/>
</dbReference>
<feature type="domain" description="Ferric oxidoreductase" evidence="11">
    <location>
        <begin position="171"/>
        <end position="289"/>
    </location>
</feature>
<dbReference type="Gene3D" id="3.40.50.80">
    <property type="entry name" value="Nucleotide-binding domain of ferredoxin-NADP reductase (FNR) module"/>
    <property type="match status" value="1"/>
</dbReference>
<feature type="transmembrane region" description="Helical" evidence="10">
    <location>
        <begin position="274"/>
        <end position="294"/>
    </location>
</feature>
<sequence>MGYPWQLDEESLEYIEALTPEEQPLALQANNDFNQQSLLIPSIFVFVILGGFALLVLGAAFLRLLNWSTSGRLYKLAPKFVSKQIVDAPLVSSRHASPVPMTPGFGKSKTAQGKMHPLSIALPLRGQTVILALLVFLNLLGICAFYKTDVNNYYWPGDTFIQSCRYLSDRAGVLSLGQLPLVILLSGRNSPVRALTGQDFTTAMMYHRWVARIVALQAVIHSIGYTVYSLHYGKANLATAFADPYWRWGVVATVFMAVMIFQSIRMLREVCYEAFVLIHIVFGVLTLVGTYYHIALLEASSYKLFIDFIWISTAFWVFDRVVRLLLLVVINIDVTRGSGAFFTRGTISLASGSGDSDEDLLRVRIWPSGPMRKRFAALAPGSDILLHVPLLEPMTSHPFSVIASGTDAKGLYADMLVRVRKGMTQRAQKKLRKLIVSEGPAASFETLMFVEGPYSAKVEISEHDGGALLVAGGVGIAHTLPILCESIKAEAAGNGGKTPGDAGESSGAAAQRTVEMRWMCKSAATFDVALPYLEEAVLQLRAARANGTATKRTAFRVHLCRTESSSKEDVSEKDAASIDSPSATDEKAAPTDVPELGKEVPHTQNLSSSTHARFDALKPEIDFQWSVGRTEIGEAISSITSESHLFASGRKPTFCVAACGPPTLLDDARAAARAADVEYEGAPFAW</sequence>
<dbReference type="GeneID" id="37038148"/>
<feature type="domain" description="FAD-binding 8" evidence="12">
    <location>
        <begin position="372"/>
        <end position="457"/>
    </location>
</feature>
<evidence type="ECO:0000256" key="9">
    <source>
        <dbReference type="SAM" id="MobiDB-lite"/>
    </source>
</evidence>
<evidence type="ECO:0000256" key="3">
    <source>
        <dbReference type="ARBA" id="ARBA00022692"/>
    </source>
</evidence>
<evidence type="ECO:0000259" key="11">
    <source>
        <dbReference type="Pfam" id="PF01794"/>
    </source>
</evidence>
<dbReference type="PANTHER" id="PTHR32361:SF9">
    <property type="entry name" value="FERRIC REDUCTASE TRANSMEMBRANE COMPONENT 3-RELATED"/>
    <property type="match status" value="1"/>
</dbReference>
<organism evidence="14 15">
    <name type="scientific">Ceraceosorus guamensis</name>
    <dbReference type="NCBI Taxonomy" id="1522189"/>
    <lineage>
        <taxon>Eukaryota</taxon>
        <taxon>Fungi</taxon>
        <taxon>Dikarya</taxon>
        <taxon>Basidiomycota</taxon>
        <taxon>Ustilaginomycotina</taxon>
        <taxon>Exobasidiomycetes</taxon>
        <taxon>Ceraceosorales</taxon>
        <taxon>Ceraceosoraceae</taxon>
        <taxon>Ceraceosorus</taxon>
    </lineage>
</organism>
<protein>
    <recommendedName>
        <fullName evidence="16">FAD-binding FR-type domain-containing protein</fullName>
    </recommendedName>
</protein>
<feature type="transmembrane region" description="Helical" evidence="10">
    <location>
        <begin position="128"/>
        <end position="147"/>
    </location>
</feature>
<dbReference type="GO" id="GO:0006879">
    <property type="term" value="P:intracellular iron ion homeostasis"/>
    <property type="evidence" value="ECO:0007669"/>
    <property type="project" value="TreeGrafter"/>
</dbReference>
<keyword evidence="2" id="KW-0813">Transport</keyword>
<evidence type="ECO:0000256" key="6">
    <source>
        <dbReference type="ARBA" id="ARBA00023002"/>
    </source>
</evidence>
<dbReference type="InterPro" id="IPR013121">
    <property type="entry name" value="Fe_red_NAD-bd_6"/>
</dbReference>
<proteinExistence type="predicted"/>
<dbReference type="GO" id="GO:0015677">
    <property type="term" value="P:copper ion import"/>
    <property type="evidence" value="ECO:0007669"/>
    <property type="project" value="TreeGrafter"/>
</dbReference>
<dbReference type="CDD" id="cd06186">
    <property type="entry name" value="NOX_Duox_like_FAD_NADP"/>
    <property type="match status" value="1"/>
</dbReference>
<evidence type="ECO:0000256" key="7">
    <source>
        <dbReference type="ARBA" id="ARBA00023065"/>
    </source>
</evidence>
<feature type="transmembrane region" description="Helical" evidence="10">
    <location>
        <begin position="248"/>
        <end position="267"/>
    </location>
</feature>
<keyword evidence="3 10" id="KW-0812">Transmembrane</keyword>
<dbReference type="InterPro" id="IPR013112">
    <property type="entry name" value="FAD-bd_8"/>
</dbReference>
<keyword evidence="15" id="KW-1185">Reference proteome</keyword>
<dbReference type="STRING" id="1522189.A0A316VXI5"/>
<comment type="subcellular location">
    <subcellularLocation>
        <location evidence="1">Membrane</location>
        <topology evidence="1">Multi-pass membrane protein</topology>
    </subcellularLocation>
</comment>